<dbReference type="Gene3D" id="3.30.950.10">
    <property type="entry name" value="Methyltransferase, Cobalt-precorrin-4 Transmethylase, Domain 2"/>
    <property type="match status" value="1"/>
</dbReference>
<dbReference type="CDD" id="cd11642">
    <property type="entry name" value="SUMT"/>
    <property type="match status" value="1"/>
</dbReference>
<keyword evidence="4 9" id="KW-0808">Transferase</keyword>
<name>A0A1I6VBJ1_9RHOB</name>
<dbReference type="InterPro" id="IPR003043">
    <property type="entry name" value="Uropor_MeTrfase_CS"/>
</dbReference>
<gene>
    <name evidence="9" type="ORF">SAMN04488050_110180</name>
</gene>
<dbReference type="InterPro" id="IPR014776">
    <property type="entry name" value="4pyrrole_Mease_sub2"/>
</dbReference>
<evidence type="ECO:0000256" key="3">
    <source>
        <dbReference type="ARBA" id="ARBA00022603"/>
    </source>
</evidence>
<dbReference type="Pfam" id="PF00590">
    <property type="entry name" value="TP_methylase"/>
    <property type="match status" value="1"/>
</dbReference>
<evidence type="ECO:0000313" key="10">
    <source>
        <dbReference type="Proteomes" id="UP000199392"/>
    </source>
</evidence>
<dbReference type="UniPathway" id="UPA00262">
    <property type="reaction ID" value="UER00211"/>
</dbReference>
<evidence type="ECO:0000256" key="2">
    <source>
        <dbReference type="ARBA" id="ARBA00012162"/>
    </source>
</evidence>
<evidence type="ECO:0000256" key="5">
    <source>
        <dbReference type="ARBA" id="ARBA00022691"/>
    </source>
</evidence>
<sequence length="267" mass="27603">MSVLPSFPIAAPDEMPAKGTIALVGAGPGAADLLTLRAVSRLQSADVIFYDRLVDPEVLALAGPRAELVFVGKEVGAHSWPQEQINAVIVAAALQGRNVVRLKSGDPGIFGRAAEELEAARMHGIETEIVPGVTAAMAAAARAGIPLTTRGETDALVLATGHARAGDPMPDCARHARPGVALALYMAVSQSERITRSLLETGMPEDAPLTIAVEVSKPGERIITGRLAELPELLARHEVTGCAAIIASWPKMAKAGVALDAAAKALA</sequence>
<evidence type="ECO:0000256" key="6">
    <source>
        <dbReference type="ARBA" id="ARBA00023244"/>
    </source>
</evidence>
<accession>A0A1I6VBJ1</accession>
<comment type="pathway">
    <text evidence="7">Porphyrin-containing compound metabolism; siroheme biosynthesis; precorrin-2 from uroporphyrinogen III: step 1/1.</text>
</comment>
<keyword evidence="3 9" id="KW-0489">Methyltransferase</keyword>
<evidence type="ECO:0000256" key="7">
    <source>
        <dbReference type="ARBA" id="ARBA00025705"/>
    </source>
</evidence>
<dbReference type="PANTHER" id="PTHR45790">
    <property type="entry name" value="SIROHEME SYNTHASE-RELATED"/>
    <property type="match status" value="1"/>
</dbReference>
<dbReference type="FunFam" id="3.40.1010.10:FF:000001">
    <property type="entry name" value="Siroheme synthase"/>
    <property type="match status" value="1"/>
</dbReference>
<dbReference type="GO" id="GO:0004851">
    <property type="term" value="F:uroporphyrin-III C-methyltransferase activity"/>
    <property type="evidence" value="ECO:0007669"/>
    <property type="project" value="UniProtKB-EC"/>
</dbReference>
<dbReference type="PROSITE" id="PS00839">
    <property type="entry name" value="SUMT_1"/>
    <property type="match status" value="1"/>
</dbReference>
<dbReference type="OrthoDB" id="9815856at2"/>
<dbReference type="RefSeq" id="WP_092427656.1">
    <property type="nucleotide sequence ID" value="NZ_FNCL01000010.1"/>
</dbReference>
<dbReference type="Gene3D" id="3.40.1010.10">
    <property type="entry name" value="Cobalt-precorrin-4 Transmethylase, Domain 1"/>
    <property type="match status" value="1"/>
</dbReference>
<dbReference type="AlphaFoldDB" id="A0A1I6VBJ1"/>
<feature type="domain" description="Tetrapyrrole methylase" evidence="8">
    <location>
        <begin position="20"/>
        <end position="230"/>
    </location>
</feature>
<dbReference type="NCBIfam" id="TIGR01469">
    <property type="entry name" value="cobA_cysG_Cterm"/>
    <property type="match status" value="1"/>
</dbReference>
<evidence type="ECO:0000256" key="4">
    <source>
        <dbReference type="ARBA" id="ARBA00022679"/>
    </source>
</evidence>
<dbReference type="NCBIfam" id="NF004790">
    <property type="entry name" value="PRK06136.1"/>
    <property type="match status" value="1"/>
</dbReference>
<proteinExistence type="inferred from homology"/>
<dbReference type="InterPro" id="IPR000878">
    <property type="entry name" value="4pyrrol_Mease"/>
</dbReference>
<dbReference type="SUPFAM" id="SSF53790">
    <property type="entry name" value="Tetrapyrrole methylase"/>
    <property type="match status" value="1"/>
</dbReference>
<dbReference type="EC" id="2.1.1.107" evidence="2"/>
<dbReference type="Proteomes" id="UP000199392">
    <property type="component" value="Unassembled WGS sequence"/>
</dbReference>
<dbReference type="STRING" id="311180.SAMN04488050_110180"/>
<keyword evidence="6" id="KW-0627">Porphyrin biosynthesis</keyword>
<dbReference type="PANTHER" id="PTHR45790:SF3">
    <property type="entry name" value="S-ADENOSYL-L-METHIONINE-DEPENDENT UROPORPHYRINOGEN III METHYLTRANSFERASE, CHLOROPLASTIC"/>
    <property type="match status" value="1"/>
</dbReference>
<dbReference type="InterPro" id="IPR006366">
    <property type="entry name" value="CobA/CysG_C"/>
</dbReference>
<evidence type="ECO:0000313" key="9">
    <source>
        <dbReference type="EMBL" id="SFT10894.1"/>
    </source>
</evidence>
<dbReference type="InterPro" id="IPR050161">
    <property type="entry name" value="Siro_Cobalamin_biosynth"/>
</dbReference>
<dbReference type="InterPro" id="IPR014777">
    <property type="entry name" value="4pyrrole_Mease_sub1"/>
</dbReference>
<dbReference type="InterPro" id="IPR035996">
    <property type="entry name" value="4pyrrol_Methylase_sf"/>
</dbReference>
<dbReference type="GO" id="GO:0032259">
    <property type="term" value="P:methylation"/>
    <property type="evidence" value="ECO:0007669"/>
    <property type="project" value="UniProtKB-KW"/>
</dbReference>
<dbReference type="GO" id="GO:0019354">
    <property type="term" value="P:siroheme biosynthetic process"/>
    <property type="evidence" value="ECO:0007669"/>
    <property type="project" value="UniProtKB-UniPathway"/>
</dbReference>
<reference evidence="10" key="1">
    <citation type="submission" date="2016-10" db="EMBL/GenBank/DDBJ databases">
        <authorList>
            <person name="Varghese N."/>
            <person name="Submissions S."/>
        </authorList>
    </citation>
    <scope>NUCLEOTIDE SEQUENCE [LARGE SCALE GENOMIC DNA]</scope>
    <source>
        <strain evidence="10">DSM 26894</strain>
    </source>
</reference>
<protein>
    <recommendedName>
        <fullName evidence="2">uroporphyrinogen-III C-methyltransferase</fullName>
        <ecNumber evidence="2">2.1.1.107</ecNumber>
    </recommendedName>
</protein>
<evidence type="ECO:0000259" key="8">
    <source>
        <dbReference type="Pfam" id="PF00590"/>
    </source>
</evidence>
<keyword evidence="10" id="KW-1185">Reference proteome</keyword>
<dbReference type="EMBL" id="FOZW01000010">
    <property type="protein sequence ID" value="SFT10894.1"/>
    <property type="molecule type" value="Genomic_DNA"/>
</dbReference>
<evidence type="ECO:0000256" key="1">
    <source>
        <dbReference type="ARBA" id="ARBA00005879"/>
    </source>
</evidence>
<organism evidence="9 10">
    <name type="scientific">Alloyangia pacifica</name>
    <dbReference type="NCBI Taxonomy" id="311180"/>
    <lineage>
        <taxon>Bacteria</taxon>
        <taxon>Pseudomonadati</taxon>
        <taxon>Pseudomonadota</taxon>
        <taxon>Alphaproteobacteria</taxon>
        <taxon>Rhodobacterales</taxon>
        <taxon>Roseobacteraceae</taxon>
        <taxon>Alloyangia</taxon>
    </lineage>
</organism>
<keyword evidence="5" id="KW-0949">S-adenosyl-L-methionine</keyword>
<comment type="similarity">
    <text evidence="1">Belongs to the precorrin methyltransferase family.</text>
</comment>